<name>A0A819C9J4_9BILA</name>
<evidence type="ECO:0000313" key="5">
    <source>
        <dbReference type="EMBL" id="CAF4133861.1"/>
    </source>
</evidence>
<feature type="region of interest" description="Disordered" evidence="1">
    <location>
        <begin position="34"/>
        <end position="234"/>
    </location>
</feature>
<feature type="compositionally biased region" description="Basic and acidic residues" evidence="1">
    <location>
        <begin position="659"/>
        <end position="668"/>
    </location>
</feature>
<dbReference type="EMBL" id="CAJNRF010002365">
    <property type="protein sequence ID" value="CAF2036684.1"/>
    <property type="molecule type" value="Genomic_DNA"/>
</dbReference>
<proteinExistence type="predicted"/>
<dbReference type="Proteomes" id="UP000663842">
    <property type="component" value="Unassembled WGS sequence"/>
</dbReference>
<protein>
    <submittedName>
        <fullName evidence="4">Uncharacterized protein</fullName>
    </submittedName>
</protein>
<dbReference type="EMBL" id="CAJNRG010018284">
    <property type="protein sequence ID" value="CAF2253995.1"/>
    <property type="molecule type" value="Genomic_DNA"/>
</dbReference>
<evidence type="ECO:0000313" key="4">
    <source>
        <dbReference type="EMBL" id="CAF3815706.1"/>
    </source>
</evidence>
<dbReference type="Proteomes" id="UP000663866">
    <property type="component" value="Unassembled WGS sequence"/>
</dbReference>
<dbReference type="Proteomes" id="UP000663856">
    <property type="component" value="Unassembled WGS sequence"/>
</dbReference>
<feature type="compositionally biased region" description="Basic residues" evidence="1">
    <location>
        <begin position="669"/>
        <end position="687"/>
    </location>
</feature>
<evidence type="ECO:0000256" key="1">
    <source>
        <dbReference type="SAM" id="MobiDB-lite"/>
    </source>
</evidence>
<organism evidence="4 6">
    <name type="scientific">Rotaria magnacalcarata</name>
    <dbReference type="NCBI Taxonomy" id="392030"/>
    <lineage>
        <taxon>Eukaryota</taxon>
        <taxon>Metazoa</taxon>
        <taxon>Spiralia</taxon>
        <taxon>Gnathifera</taxon>
        <taxon>Rotifera</taxon>
        <taxon>Eurotatoria</taxon>
        <taxon>Bdelloidea</taxon>
        <taxon>Philodinida</taxon>
        <taxon>Philodinidae</taxon>
        <taxon>Rotaria</taxon>
    </lineage>
</organism>
<feature type="region of interest" description="Disordered" evidence="1">
    <location>
        <begin position="347"/>
        <end position="375"/>
    </location>
</feature>
<dbReference type="AlphaFoldDB" id="A0A819C9J4"/>
<evidence type="ECO:0000313" key="2">
    <source>
        <dbReference type="EMBL" id="CAF2036684.1"/>
    </source>
</evidence>
<feature type="compositionally biased region" description="Basic residues" evidence="1">
    <location>
        <begin position="128"/>
        <end position="142"/>
    </location>
</feature>
<feature type="compositionally biased region" description="Polar residues" evidence="1">
    <location>
        <begin position="583"/>
        <end position="596"/>
    </location>
</feature>
<feature type="region of interest" description="Disordered" evidence="1">
    <location>
        <begin position="537"/>
        <end position="687"/>
    </location>
</feature>
<feature type="compositionally biased region" description="Polar residues" evidence="1">
    <location>
        <begin position="350"/>
        <end position="362"/>
    </location>
</feature>
<gene>
    <name evidence="4" type="ORF">OVN521_LOCUS4729</name>
    <name evidence="5" type="ORF">UXM345_LOCUS24157</name>
    <name evidence="2" type="ORF">WKI299_LOCUS7658</name>
    <name evidence="3" type="ORF">XDN619_LOCUS35548</name>
</gene>
<feature type="compositionally biased region" description="Basic and acidic residues" evidence="1">
    <location>
        <begin position="1"/>
        <end position="10"/>
    </location>
</feature>
<dbReference type="EMBL" id="CAJOBF010004333">
    <property type="protein sequence ID" value="CAF4133861.1"/>
    <property type="molecule type" value="Genomic_DNA"/>
</dbReference>
<feature type="compositionally biased region" description="Polar residues" evidence="1">
    <location>
        <begin position="548"/>
        <end position="572"/>
    </location>
</feature>
<feature type="compositionally biased region" description="Polar residues" evidence="1">
    <location>
        <begin position="161"/>
        <end position="176"/>
    </location>
</feature>
<feature type="compositionally biased region" description="Polar residues" evidence="1">
    <location>
        <begin position="616"/>
        <end position="628"/>
    </location>
</feature>
<comment type="caution">
    <text evidence="4">The sequence shown here is derived from an EMBL/GenBank/DDBJ whole genome shotgun (WGS) entry which is preliminary data.</text>
</comment>
<sequence>MENKNSDNIHRQTSRSTAAFDAVECLVNTSDLSYENEALNREQERQRQSNSSRRDSTIKRSNENLAHRSARHSPSSNVRKRHSSPRSGSSSSRSHQQHHHHHPPPPPQRYHRVSSPSPSPPPPPSSSSRHHRSVAAVKRPHSRSPYERRPPTYRSRHETSNELNTNDVLQRISSADEQSKSKTKTSGHETTDLSFVSEDELTKSQDTRTNNTATIESSSAKTDTKLHSTPSVPMLQQNSNESLLEMSNITQEYDISLFAKSSLSTPTINPISRTPNLPISDFMQTIDLINKYKTMHATPSNDPQIEACSKEILTLIQKQIELQKIELNYREREIKLRERELVEREKRFNEQSNDTTSMTAVNSEPPVVGKSTISEENPQQKTTIILDQDMKDVSEEESTENPISSTADTTKVTIMNKNGSDQPTFIRKKTGKSRFSPTIVVPSTLDAQENATIELYSDDHDQMPSSLSINANSSLKKPTISKILAPTESIISLVDTDLKVTSSNSCRKVEFQSGSIDKATTSKGSSHDLRLTLCKNRTKHQSSRDDNGSMSNQLNSDDESNVTSNKAMSSKVHTIKDDKQQSHDYQQQPRSVTSASIEVIVDDTNGKRDNRRHQQRVNSSRQPQYVAQNSASSNSSSKERPFNYESPTQSSSKYGSSQKRQETDDLRSHLHKQQPTKSSRATHRSNY</sequence>
<feature type="compositionally biased region" description="Polar residues" evidence="1">
    <location>
        <begin position="645"/>
        <end position="658"/>
    </location>
</feature>
<feature type="compositionally biased region" description="Polar residues" evidence="1">
    <location>
        <begin position="207"/>
        <end position="234"/>
    </location>
</feature>
<feature type="compositionally biased region" description="Basic and acidic residues" evidence="1">
    <location>
        <begin position="38"/>
        <end position="66"/>
    </location>
</feature>
<dbReference type="Proteomes" id="UP000663887">
    <property type="component" value="Unassembled WGS sequence"/>
</dbReference>
<feature type="compositionally biased region" description="Basic and acidic residues" evidence="1">
    <location>
        <begin position="144"/>
        <end position="160"/>
    </location>
</feature>
<feature type="compositionally biased region" description="Low complexity" evidence="1">
    <location>
        <begin position="85"/>
        <end position="94"/>
    </location>
</feature>
<evidence type="ECO:0000313" key="6">
    <source>
        <dbReference type="Proteomes" id="UP000663866"/>
    </source>
</evidence>
<evidence type="ECO:0000313" key="3">
    <source>
        <dbReference type="EMBL" id="CAF2253995.1"/>
    </source>
</evidence>
<accession>A0A819C9J4</accession>
<feature type="region of interest" description="Disordered" evidence="1">
    <location>
        <begin position="1"/>
        <end position="21"/>
    </location>
</feature>
<reference evidence="4" key="1">
    <citation type="submission" date="2021-02" db="EMBL/GenBank/DDBJ databases">
        <authorList>
            <person name="Nowell W R."/>
        </authorList>
    </citation>
    <scope>NUCLEOTIDE SEQUENCE</scope>
</reference>
<dbReference type="EMBL" id="CAJOBG010000446">
    <property type="protein sequence ID" value="CAF3815706.1"/>
    <property type="molecule type" value="Genomic_DNA"/>
</dbReference>
<keyword evidence="6" id="KW-1185">Reference proteome</keyword>